<keyword evidence="1" id="KW-1133">Transmembrane helix</keyword>
<dbReference type="Pfam" id="PF25231">
    <property type="entry name" value="DUF7847"/>
    <property type="match status" value="1"/>
</dbReference>
<feature type="transmembrane region" description="Helical" evidence="1">
    <location>
        <begin position="186"/>
        <end position="207"/>
    </location>
</feature>
<keyword evidence="4" id="KW-1185">Reference proteome</keyword>
<name>A0A1H6VG81_9EURY</name>
<feature type="domain" description="DUF7847" evidence="2">
    <location>
        <begin position="1"/>
        <end position="260"/>
    </location>
</feature>
<evidence type="ECO:0000256" key="1">
    <source>
        <dbReference type="SAM" id="Phobius"/>
    </source>
</evidence>
<keyword evidence="1" id="KW-0472">Membrane</keyword>
<reference evidence="3 4" key="1">
    <citation type="submission" date="2016-10" db="EMBL/GenBank/DDBJ databases">
        <authorList>
            <person name="de Groot N.N."/>
        </authorList>
    </citation>
    <scope>NUCLEOTIDE SEQUENCE [LARGE SCALE GENOMIC DNA]</scope>
    <source>
        <strain evidence="3 4">DSM 22187</strain>
    </source>
</reference>
<dbReference type="KEGG" id="hae:halTADL_1265"/>
<accession>A0A1H6VG81</accession>
<sequence>MATLNSLRPAISGLIRNPILLVITGLYTLLQIPQLVLQSQSPLISALVSLLMTGVLLVLLPFYQGGLIGMANEALAGHTQIRSFIQAGKSNYISLLLSYLVILAVNILFGIAGFVLFFAGGLGFVIGNGQPSTAVIAIIGILGLLIVVAYLLIVISIQFYAHAIVLSDTKIIEGFKYSVKLVRQNLFSVAGYSVIMFFGGALIGLLGGVSSILFSPQPALGTALPDISLPLVILILAISLILTAIFGAFYGVYSVAFYQKINPD</sequence>
<dbReference type="GeneID" id="35002077"/>
<dbReference type="OrthoDB" id="241125at2157"/>
<accession>A0A2H4Q0Z9</accession>
<proteinExistence type="predicted"/>
<dbReference type="EMBL" id="FNYR01000017">
    <property type="protein sequence ID" value="SEJ03591.1"/>
    <property type="molecule type" value="Genomic_DNA"/>
</dbReference>
<dbReference type="STRING" id="1073996.SAMN05444271_11738"/>
<feature type="transmembrane region" description="Helical" evidence="1">
    <location>
        <begin position="92"/>
        <end position="122"/>
    </location>
</feature>
<feature type="transmembrane region" description="Helical" evidence="1">
    <location>
        <begin position="43"/>
        <end position="63"/>
    </location>
</feature>
<dbReference type="InterPro" id="IPR057169">
    <property type="entry name" value="DUF7847"/>
</dbReference>
<gene>
    <name evidence="3" type="ORF">SAMN05444271_11738</name>
</gene>
<feature type="transmembrane region" description="Helical" evidence="1">
    <location>
        <begin position="20"/>
        <end position="37"/>
    </location>
</feature>
<dbReference type="Proteomes" id="UP000198888">
    <property type="component" value="Unassembled WGS sequence"/>
</dbReference>
<protein>
    <recommendedName>
        <fullName evidence="2">DUF7847 domain-containing protein</fullName>
    </recommendedName>
</protein>
<dbReference type="AlphaFoldDB" id="A0A1H6VG81"/>
<evidence type="ECO:0000259" key="2">
    <source>
        <dbReference type="Pfam" id="PF25231"/>
    </source>
</evidence>
<dbReference type="RefSeq" id="WP_143054157.1">
    <property type="nucleotide sequence ID" value="NZ_CP024845.1"/>
</dbReference>
<evidence type="ECO:0000313" key="3">
    <source>
        <dbReference type="EMBL" id="SEJ03591.1"/>
    </source>
</evidence>
<organism evidence="3 4">
    <name type="scientific">Halohasta litchfieldiae</name>
    <dbReference type="NCBI Taxonomy" id="1073996"/>
    <lineage>
        <taxon>Archaea</taxon>
        <taxon>Methanobacteriati</taxon>
        <taxon>Methanobacteriota</taxon>
        <taxon>Stenosarchaea group</taxon>
        <taxon>Halobacteria</taxon>
        <taxon>Halobacteriales</taxon>
        <taxon>Haloferacaceae</taxon>
        <taxon>Halohasta</taxon>
    </lineage>
</organism>
<evidence type="ECO:0000313" key="4">
    <source>
        <dbReference type="Proteomes" id="UP000198888"/>
    </source>
</evidence>
<feature type="transmembrane region" description="Helical" evidence="1">
    <location>
        <begin position="134"/>
        <end position="165"/>
    </location>
</feature>
<keyword evidence="1" id="KW-0812">Transmembrane</keyword>
<feature type="transmembrane region" description="Helical" evidence="1">
    <location>
        <begin position="227"/>
        <end position="253"/>
    </location>
</feature>